<dbReference type="InterPro" id="IPR035965">
    <property type="entry name" value="PAS-like_dom_sf"/>
</dbReference>
<dbReference type="InterPro" id="IPR004090">
    <property type="entry name" value="Chemotax_Me-accpt_rcpt"/>
</dbReference>
<dbReference type="OrthoDB" id="9765776at2"/>
<dbReference type="SUPFAM" id="SSF55785">
    <property type="entry name" value="PYP-like sensor domain (PAS domain)"/>
    <property type="match status" value="2"/>
</dbReference>
<keyword evidence="6" id="KW-0175">Coiled coil</keyword>
<evidence type="ECO:0000259" key="10">
    <source>
        <dbReference type="PROSITE" id="PS50885"/>
    </source>
</evidence>
<dbReference type="KEGG" id="vco:VC0395_A2418"/>
<dbReference type="GO" id="GO:0004888">
    <property type="term" value="F:transmembrane signaling receptor activity"/>
    <property type="evidence" value="ECO:0007669"/>
    <property type="project" value="InterPro"/>
</dbReference>
<dbReference type="SMART" id="SM00086">
    <property type="entry name" value="PAC"/>
    <property type="match status" value="2"/>
</dbReference>
<protein>
    <submittedName>
        <fullName evidence="11">Methyl-accepting chemotaxis protein</fullName>
    </submittedName>
</protein>
<evidence type="ECO:0000256" key="1">
    <source>
        <dbReference type="ARBA" id="ARBA00004370"/>
    </source>
</evidence>
<dbReference type="GO" id="GO:0005886">
    <property type="term" value="C:plasma membrane"/>
    <property type="evidence" value="ECO:0007669"/>
    <property type="project" value="TreeGrafter"/>
</dbReference>
<comment type="subcellular location">
    <subcellularLocation>
        <location evidence="1">Membrane</location>
    </subcellularLocation>
</comment>
<dbReference type="EMBL" id="CP000627">
    <property type="protein sequence ID" value="ABQ19524.1"/>
    <property type="molecule type" value="Genomic_DNA"/>
</dbReference>
<feature type="domain" description="Methyl-accepting transducer" evidence="8">
    <location>
        <begin position="354"/>
        <end position="583"/>
    </location>
</feature>
<dbReference type="InterPro" id="IPR051310">
    <property type="entry name" value="MCP_chemotaxis"/>
</dbReference>
<evidence type="ECO:0000256" key="7">
    <source>
        <dbReference type="SAM" id="MobiDB-lite"/>
    </source>
</evidence>
<dbReference type="InterPro" id="IPR000014">
    <property type="entry name" value="PAS"/>
</dbReference>
<evidence type="ECO:0000256" key="6">
    <source>
        <dbReference type="SAM" id="Coils"/>
    </source>
</evidence>
<dbReference type="Gene3D" id="1.10.287.950">
    <property type="entry name" value="Methyl-accepting chemotaxis protein"/>
    <property type="match status" value="1"/>
</dbReference>
<name>A0A0H3AHP6_VIBC3</name>
<evidence type="ECO:0000313" key="12">
    <source>
        <dbReference type="Proteomes" id="UP000000249"/>
    </source>
</evidence>
<feature type="domain" description="PAC" evidence="9">
    <location>
        <begin position="256"/>
        <end position="308"/>
    </location>
</feature>
<dbReference type="PATRIC" id="fig|345073.21.peg.75"/>
<dbReference type="PROSITE" id="PS50111">
    <property type="entry name" value="CHEMOTAXIS_TRANSDUC_2"/>
    <property type="match status" value="1"/>
</dbReference>
<dbReference type="SMART" id="SM00283">
    <property type="entry name" value="MA"/>
    <property type="match status" value="1"/>
</dbReference>
<reference evidence="11 12" key="1">
    <citation type="submission" date="2007-03" db="EMBL/GenBank/DDBJ databases">
        <authorList>
            <person name="Heidelberg J."/>
        </authorList>
    </citation>
    <scope>NUCLEOTIDE SEQUENCE [LARGE SCALE GENOMIC DNA]</scope>
    <source>
        <strain evidence="12">ATCC 39541 / Classical Ogawa 395 / O395</strain>
    </source>
</reference>
<evidence type="ECO:0000313" key="11">
    <source>
        <dbReference type="EMBL" id="ABQ19524.1"/>
    </source>
</evidence>
<dbReference type="Proteomes" id="UP000000249">
    <property type="component" value="Chromosome 1"/>
</dbReference>
<dbReference type="PROSITE" id="PS50885">
    <property type="entry name" value="HAMP"/>
    <property type="match status" value="1"/>
</dbReference>
<dbReference type="PRINTS" id="PR00260">
    <property type="entry name" value="CHEMTRNSDUCR"/>
</dbReference>
<dbReference type="RefSeq" id="WP_000523648.1">
    <property type="nucleotide sequence ID" value="NC_009457.1"/>
</dbReference>
<dbReference type="CDD" id="cd11386">
    <property type="entry name" value="MCP_signal"/>
    <property type="match status" value="1"/>
</dbReference>
<dbReference type="InterPro" id="IPR003660">
    <property type="entry name" value="HAMP_dom"/>
</dbReference>
<dbReference type="GO" id="GO:0007165">
    <property type="term" value="P:signal transduction"/>
    <property type="evidence" value="ECO:0007669"/>
    <property type="project" value="UniProtKB-KW"/>
</dbReference>
<organism evidence="11 12">
    <name type="scientific">Vibrio cholerae serotype O1 (strain ATCC 39541 / Classical Ogawa 395 / O395)</name>
    <dbReference type="NCBI Taxonomy" id="345073"/>
    <lineage>
        <taxon>Bacteria</taxon>
        <taxon>Pseudomonadati</taxon>
        <taxon>Pseudomonadota</taxon>
        <taxon>Gammaproteobacteria</taxon>
        <taxon>Vibrionales</taxon>
        <taxon>Vibrionaceae</taxon>
        <taxon>Vibrio</taxon>
    </lineage>
</organism>
<dbReference type="NCBIfam" id="TIGR00229">
    <property type="entry name" value="sensory_box"/>
    <property type="match status" value="2"/>
</dbReference>
<dbReference type="SMART" id="SM00091">
    <property type="entry name" value="PAS"/>
    <property type="match status" value="2"/>
</dbReference>
<dbReference type="InterPro" id="IPR004089">
    <property type="entry name" value="MCPsignal_dom"/>
</dbReference>
<dbReference type="KEGG" id="vcr:VC395_0082"/>
<dbReference type="InterPro" id="IPR013655">
    <property type="entry name" value="PAS_fold_3"/>
</dbReference>
<evidence type="ECO:0000256" key="5">
    <source>
        <dbReference type="PROSITE-ProRule" id="PRU00284"/>
    </source>
</evidence>
<evidence type="ECO:0000256" key="4">
    <source>
        <dbReference type="ARBA" id="ARBA00029447"/>
    </source>
</evidence>
<comment type="similarity">
    <text evidence="4">Belongs to the methyl-accepting chemotaxis (MCP) protein family.</text>
</comment>
<proteinExistence type="inferred from homology"/>
<dbReference type="Gene3D" id="3.30.450.20">
    <property type="entry name" value="PAS domain"/>
    <property type="match status" value="2"/>
</dbReference>
<dbReference type="Pfam" id="PF08448">
    <property type="entry name" value="PAS_4"/>
    <property type="match status" value="1"/>
</dbReference>
<feature type="coiled-coil region" evidence="6">
    <location>
        <begin position="554"/>
        <end position="581"/>
    </location>
</feature>
<feature type="region of interest" description="Disordered" evidence="7">
    <location>
        <begin position="9"/>
        <end position="28"/>
    </location>
</feature>
<dbReference type="AlphaFoldDB" id="A0A0H3AHP6"/>
<dbReference type="GO" id="GO:0006935">
    <property type="term" value="P:chemotaxis"/>
    <property type="evidence" value="ECO:0007669"/>
    <property type="project" value="InterPro"/>
</dbReference>
<evidence type="ECO:0000259" key="9">
    <source>
        <dbReference type="PROSITE" id="PS50113"/>
    </source>
</evidence>
<dbReference type="Pfam" id="PF08447">
    <property type="entry name" value="PAS_3"/>
    <property type="match status" value="1"/>
</dbReference>
<dbReference type="PROSITE" id="PS50113">
    <property type="entry name" value="PAC"/>
    <property type="match status" value="1"/>
</dbReference>
<dbReference type="FunFam" id="3.30.450.20:FF:000103">
    <property type="entry name" value="Methyl-accepting chemotaxis protein"/>
    <property type="match status" value="1"/>
</dbReference>
<dbReference type="PANTHER" id="PTHR43531:SF14">
    <property type="entry name" value="METHYL-ACCEPTING CHEMOTAXIS PROTEIN I-RELATED"/>
    <property type="match status" value="1"/>
</dbReference>
<evidence type="ECO:0000256" key="2">
    <source>
        <dbReference type="ARBA" id="ARBA00022481"/>
    </source>
</evidence>
<keyword evidence="2" id="KW-0488">Methylation</keyword>
<dbReference type="InterPro" id="IPR013656">
    <property type="entry name" value="PAS_4"/>
</dbReference>
<dbReference type="InterPro" id="IPR000700">
    <property type="entry name" value="PAS-assoc_C"/>
</dbReference>
<dbReference type="PANTHER" id="PTHR43531">
    <property type="entry name" value="PROTEIN ICFG"/>
    <property type="match status" value="1"/>
</dbReference>
<sequence length="659" mass="71869">MGLLARLFSTAPHHPTQPAEVKPDPLMQSPVTTETTALQPEPQVAPYQTDLALTTPESDLTPQVNQAFVQVIREHLALLECEPNGTICYASDAFAHLCRVSAEAMVGADFANLWRTHQQPSVQRLLQDAKKGHPVSAELQLSRSQEAIWIKADLYPIKAINGQLQNVVVLLQDITAAKLEKIDRSGQMNAVNLTQAVIEFTLDGTILTANQNFLQTVGYQLDEIQGRHHSMFVDEQYKQSQEYQHFWQRLRSGEFFVDEYKRFGKGGKEIWIQASYNPIMDSEGKPYKVVKYATNVTQRKMVVNEVKRVMTALSSGDLSAQLTHPFEGEFAELGEVISQFIVTLRQIITDINSVAATIKLAATEISNGNTDLSSRTEQQASNLEQTASSMEELNSTVRQNSDNAMQANILAGKATEIAASGGELIEQVVVTMASINESAQKIADIIGVIDGIAFQTNILALNAAVEAARAGEQGRGFSVVASEVRSLAQRSANAAKDIKALISDSVSKISNGNELVDRSGSTMKDIVVSIKRVHDLMADIASASAEQATGINEVNQAVNQMDEMTQQNAALVEEAAAASESLLAQAEQLYDHVAMFRLPDQDTSAPSLLKAVNKRPQSAPVTRHPASHIAKTPAKITAKASSRAQPVMQVAHDEEWESF</sequence>
<evidence type="ECO:0000259" key="8">
    <source>
        <dbReference type="PROSITE" id="PS50111"/>
    </source>
</evidence>
<dbReference type="SUPFAM" id="SSF58104">
    <property type="entry name" value="Methyl-accepting chemotaxis protein (MCP) signaling domain"/>
    <property type="match status" value="1"/>
</dbReference>
<evidence type="ECO:0000256" key="3">
    <source>
        <dbReference type="ARBA" id="ARBA00023224"/>
    </source>
</evidence>
<dbReference type="eggNOG" id="COG0840">
    <property type="taxonomic scope" value="Bacteria"/>
</dbReference>
<dbReference type="InterPro" id="IPR001610">
    <property type="entry name" value="PAC"/>
</dbReference>
<dbReference type="Pfam" id="PF00015">
    <property type="entry name" value="MCPsignal"/>
    <property type="match status" value="1"/>
</dbReference>
<accession>A0A0H3AHP6</accession>
<gene>
    <name evidence="11" type="ordered locus">VC0395_A2418</name>
</gene>
<keyword evidence="3 5" id="KW-0807">Transducer</keyword>
<dbReference type="CDD" id="cd00130">
    <property type="entry name" value="PAS"/>
    <property type="match status" value="2"/>
</dbReference>
<feature type="domain" description="HAMP" evidence="10">
    <location>
        <begin position="303"/>
        <end position="349"/>
    </location>
</feature>
<dbReference type="FunFam" id="1.10.287.950:FF:000001">
    <property type="entry name" value="Methyl-accepting chemotaxis sensory transducer"/>
    <property type="match status" value="1"/>
</dbReference>
<feature type="region of interest" description="Disordered" evidence="7">
    <location>
        <begin position="369"/>
        <end position="393"/>
    </location>
</feature>